<keyword evidence="3" id="KW-0808">Transferase</keyword>
<organism evidence="3 4">
    <name type="scientific">Trueperella pyogenes</name>
    <dbReference type="NCBI Taxonomy" id="1661"/>
    <lineage>
        <taxon>Bacteria</taxon>
        <taxon>Bacillati</taxon>
        <taxon>Actinomycetota</taxon>
        <taxon>Actinomycetes</taxon>
        <taxon>Actinomycetales</taxon>
        <taxon>Actinomycetaceae</taxon>
        <taxon>Trueperella</taxon>
    </lineage>
</organism>
<evidence type="ECO:0000313" key="3">
    <source>
        <dbReference type="EMBL" id="MEW6954350.1"/>
    </source>
</evidence>
<feature type="compositionally biased region" description="Pro residues" evidence="1">
    <location>
        <begin position="1"/>
        <end position="12"/>
    </location>
</feature>
<dbReference type="InterPro" id="IPR029063">
    <property type="entry name" value="SAM-dependent_MTases_sf"/>
</dbReference>
<sequence length="299" mass="32576">MSSPASPSPGTPAPDAFTSASSESPATPEGAHGQRSGPEETRQQGHWLLAKLGKRVLRPGGLELSRKLLAAAAPTSTDRVIEFGPGVGKTAEILLAATPISYTAVDPNPEGRTALSKILSQHPQAELVQANAKNTGLADESADLVVGEAMLTMQSEKDKLAIMAEAFRLLAPGGRYAIHELGFRPDDCPAEVMDEISRALSRLIKVGARPLTRKRWCELLEQSGFEIEADFTNPMHLLEPRRVIADEGICGALRFFNNVRRNRAARTRIRAMRQAFRDNQEHLYAVAIIARKPDDRDSR</sequence>
<dbReference type="Pfam" id="PF08241">
    <property type="entry name" value="Methyltransf_11"/>
    <property type="match status" value="1"/>
</dbReference>
<dbReference type="SUPFAM" id="SSF53335">
    <property type="entry name" value="S-adenosyl-L-methionine-dependent methyltransferases"/>
    <property type="match status" value="1"/>
</dbReference>
<dbReference type="InterPro" id="IPR052356">
    <property type="entry name" value="Thiol_S-MT"/>
</dbReference>
<gene>
    <name evidence="3" type="ORF">V3M73_04860</name>
</gene>
<comment type="caution">
    <text evidence="3">The sequence shown here is derived from an EMBL/GenBank/DDBJ whole genome shotgun (WGS) entry which is preliminary data.</text>
</comment>
<dbReference type="InterPro" id="IPR013216">
    <property type="entry name" value="Methyltransf_11"/>
</dbReference>
<protein>
    <submittedName>
        <fullName evidence="3">Methyltransferase domain-containing protein</fullName>
    </submittedName>
</protein>
<reference evidence="3 4" key="1">
    <citation type="submission" date="2024-01" db="EMBL/GenBank/DDBJ databases">
        <title>Genomic analysis and antimicrobial resistance profiles of Trueperella pyogenes isolated from domestic and wild animals.</title>
        <authorList>
            <person name="Magossi G."/>
            <person name="Gzyl K.E."/>
            <person name="Holman D.B."/>
            <person name="Amat S."/>
        </authorList>
    </citation>
    <scope>NUCLEOTIDE SEQUENCE [LARGE SCALE GENOMIC DNA]</scope>
    <source>
        <strain evidence="3 4">1494</strain>
    </source>
</reference>
<dbReference type="GO" id="GO:0032259">
    <property type="term" value="P:methylation"/>
    <property type="evidence" value="ECO:0007669"/>
    <property type="project" value="UniProtKB-KW"/>
</dbReference>
<dbReference type="CDD" id="cd02440">
    <property type="entry name" value="AdoMet_MTases"/>
    <property type="match status" value="1"/>
</dbReference>
<evidence type="ECO:0000256" key="1">
    <source>
        <dbReference type="SAM" id="MobiDB-lite"/>
    </source>
</evidence>
<dbReference type="PANTHER" id="PTHR45036:SF1">
    <property type="entry name" value="METHYLTRANSFERASE LIKE 7A"/>
    <property type="match status" value="1"/>
</dbReference>
<evidence type="ECO:0000313" key="4">
    <source>
        <dbReference type="Proteomes" id="UP001555100"/>
    </source>
</evidence>
<evidence type="ECO:0000259" key="2">
    <source>
        <dbReference type="Pfam" id="PF08241"/>
    </source>
</evidence>
<dbReference type="EMBL" id="JBAGNM010000003">
    <property type="protein sequence ID" value="MEW6954350.1"/>
    <property type="molecule type" value="Genomic_DNA"/>
</dbReference>
<keyword evidence="3" id="KW-0489">Methyltransferase</keyword>
<proteinExistence type="predicted"/>
<dbReference type="Gene3D" id="3.40.50.150">
    <property type="entry name" value="Vaccinia Virus protein VP39"/>
    <property type="match status" value="1"/>
</dbReference>
<dbReference type="RefSeq" id="WP_310437593.1">
    <property type="nucleotide sequence ID" value="NZ_CP081508.1"/>
</dbReference>
<feature type="domain" description="Methyltransferase type 11" evidence="2">
    <location>
        <begin position="82"/>
        <end position="178"/>
    </location>
</feature>
<dbReference type="GO" id="GO:0008168">
    <property type="term" value="F:methyltransferase activity"/>
    <property type="evidence" value="ECO:0007669"/>
    <property type="project" value="UniProtKB-KW"/>
</dbReference>
<dbReference type="PANTHER" id="PTHR45036">
    <property type="entry name" value="METHYLTRANSFERASE LIKE 7B"/>
    <property type="match status" value="1"/>
</dbReference>
<feature type="region of interest" description="Disordered" evidence="1">
    <location>
        <begin position="1"/>
        <end position="42"/>
    </location>
</feature>
<name>A0ABV3NAW4_9ACTO</name>
<accession>A0ABV3NAW4</accession>
<keyword evidence="4" id="KW-1185">Reference proteome</keyword>
<dbReference type="Proteomes" id="UP001555100">
    <property type="component" value="Unassembled WGS sequence"/>
</dbReference>